<evidence type="ECO:0000256" key="1">
    <source>
        <dbReference type="SAM" id="Coils"/>
    </source>
</evidence>
<feature type="transmembrane region" description="Helical" evidence="3">
    <location>
        <begin position="187"/>
        <end position="209"/>
    </location>
</feature>
<dbReference type="AlphaFoldDB" id="A0A1L9TXX6"/>
<dbReference type="GeneID" id="63767401"/>
<protein>
    <submittedName>
        <fullName evidence="4">Uncharacterized protein</fullName>
    </submittedName>
</protein>
<feature type="coiled-coil region" evidence="1">
    <location>
        <begin position="599"/>
        <end position="722"/>
    </location>
</feature>
<feature type="transmembrane region" description="Helical" evidence="3">
    <location>
        <begin position="31"/>
        <end position="52"/>
    </location>
</feature>
<feature type="transmembrane region" description="Helical" evidence="3">
    <location>
        <begin position="141"/>
        <end position="166"/>
    </location>
</feature>
<accession>A0A1L9TXX6</accession>
<dbReference type="PANTHER" id="PTHR23159">
    <property type="entry name" value="CENTROSOMAL PROTEIN 2"/>
    <property type="match status" value="1"/>
</dbReference>
<dbReference type="PANTHER" id="PTHR23159:SF31">
    <property type="entry name" value="CENTROSOME-ASSOCIATED PROTEIN CEP250 ISOFORM X1"/>
    <property type="match status" value="1"/>
</dbReference>
<dbReference type="Proteomes" id="UP000184356">
    <property type="component" value="Unassembled WGS sequence"/>
</dbReference>
<feature type="transmembrane region" description="Helical" evidence="3">
    <location>
        <begin position="102"/>
        <end position="121"/>
    </location>
</feature>
<name>A0A1L9TXX6_9EURO</name>
<feature type="coiled-coil region" evidence="1">
    <location>
        <begin position="298"/>
        <end position="325"/>
    </location>
</feature>
<dbReference type="EMBL" id="KV878582">
    <property type="protein sequence ID" value="OJJ64287.1"/>
    <property type="molecule type" value="Genomic_DNA"/>
</dbReference>
<feature type="region of interest" description="Disordered" evidence="2">
    <location>
        <begin position="217"/>
        <end position="250"/>
    </location>
</feature>
<proteinExistence type="predicted"/>
<keyword evidence="1" id="KW-0175">Coiled coil</keyword>
<dbReference type="RefSeq" id="XP_040708093.1">
    <property type="nucleotide sequence ID" value="XM_040851328.1"/>
</dbReference>
<keyword evidence="3" id="KW-0812">Transmembrane</keyword>
<dbReference type="OrthoDB" id="4505908at2759"/>
<reference evidence="5" key="1">
    <citation type="journal article" date="2017" name="Genome Biol.">
        <title>Comparative genomics reveals high biological diversity and specific adaptations in the industrially and medically important fungal genus Aspergillus.</title>
        <authorList>
            <person name="de Vries R.P."/>
            <person name="Riley R."/>
            <person name="Wiebenga A."/>
            <person name="Aguilar-Osorio G."/>
            <person name="Amillis S."/>
            <person name="Uchima C.A."/>
            <person name="Anderluh G."/>
            <person name="Asadollahi M."/>
            <person name="Askin M."/>
            <person name="Barry K."/>
            <person name="Battaglia E."/>
            <person name="Bayram O."/>
            <person name="Benocci T."/>
            <person name="Braus-Stromeyer S.A."/>
            <person name="Caldana C."/>
            <person name="Canovas D."/>
            <person name="Cerqueira G.C."/>
            <person name="Chen F."/>
            <person name="Chen W."/>
            <person name="Choi C."/>
            <person name="Clum A."/>
            <person name="Dos Santos R.A."/>
            <person name="Damasio A.R."/>
            <person name="Diallinas G."/>
            <person name="Emri T."/>
            <person name="Fekete E."/>
            <person name="Flipphi M."/>
            <person name="Freyberg S."/>
            <person name="Gallo A."/>
            <person name="Gournas C."/>
            <person name="Habgood R."/>
            <person name="Hainaut M."/>
            <person name="Harispe M.L."/>
            <person name="Henrissat B."/>
            <person name="Hilden K.S."/>
            <person name="Hope R."/>
            <person name="Hossain A."/>
            <person name="Karabika E."/>
            <person name="Karaffa L."/>
            <person name="Karanyi Z."/>
            <person name="Krasevec N."/>
            <person name="Kuo A."/>
            <person name="Kusch H."/>
            <person name="LaButti K."/>
            <person name="Lagendijk E.L."/>
            <person name="Lapidus A."/>
            <person name="Levasseur A."/>
            <person name="Lindquist E."/>
            <person name="Lipzen A."/>
            <person name="Logrieco A.F."/>
            <person name="MacCabe A."/>
            <person name="Maekelae M.R."/>
            <person name="Malavazi I."/>
            <person name="Melin P."/>
            <person name="Meyer V."/>
            <person name="Mielnichuk N."/>
            <person name="Miskei M."/>
            <person name="Molnar A.P."/>
            <person name="Mule G."/>
            <person name="Ngan C.Y."/>
            <person name="Orejas M."/>
            <person name="Orosz E."/>
            <person name="Ouedraogo J.P."/>
            <person name="Overkamp K.M."/>
            <person name="Park H.-S."/>
            <person name="Perrone G."/>
            <person name="Piumi F."/>
            <person name="Punt P.J."/>
            <person name="Ram A.F."/>
            <person name="Ramon A."/>
            <person name="Rauscher S."/>
            <person name="Record E."/>
            <person name="Riano-Pachon D.M."/>
            <person name="Robert V."/>
            <person name="Roehrig J."/>
            <person name="Ruller R."/>
            <person name="Salamov A."/>
            <person name="Salih N.S."/>
            <person name="Samson R.A."/>
            <person name="Sandor E."/>
            <person name="Sanguinetti M."/>
            <person name="Schuetze T."/>
            <person name="Sepcic K."/>
            <person name="Shelest E."/>
            <person name="Sherlock G."/>
            <person name="Sophianopoulou V."/>
            <person name="Squina F.M."/>
            <person name="Sun H."/>
            <person name="Susca A."/>
            <person name="Todd R.B."/>
            <person name="Tsang A."/>
            <person name="Unkles S.E."/>
            <person name="van de Wiele N."/>
            <person name="van Rossen-Uffink D."/>
            <person name="Oliveira J.V."/>
            <person name="Vesth T.C."/>
            <person name="Visser J."/>
            <person name="Yu J.-H."/>
            <person name="Zhou M."/>
            <person name="Andersen M.R."/>
            <person name="Archer D.B."/>
            <person name="Baker S.E."/>
            <person name="Benoit I."/>
            <person name="Brakhage A.A."/>
            <person name="Braus G.H."/>
            <person name="Fischer R."/>
            <person name="Frisvad J.C."/>
            <person name="Goldman G.H."/>
            <person name="Houbraken J."/>
            <person name="Oakley B."/>
            <person name="Pocsi I."/>
            <person name="Scazzocchio C."/>
            <person name="Seiboth B."/>
            <person name="vanKuyk P.A."/>
            <person name="Wortman J."/>
            <person name="Dyer P.S."/>
            <person name="Grigoriev I.V."/>
        </authorList>
    </citation>
    <scope>NUCLEOTIDE SEQUENCE [LARGE SCALE GENOMIC DNA]</scope>
    <source>
        <strain evidence="5">CBS 593.65</strain>
    </source>
</reference>
<gene>
    <name evidence="4" type="ORF">ASPSYDRAFT_84307</name>
</gene>
<evidence type="ECO:0000313" key="5">
    <source>
        <dbReference type="Proteomes" id="UP000184356"/>
    </source>
</evidence>
<evidence type="ECO:0000256" key="3">
    <source>
        <dbReference type="SAM" id="Phobius"/>
    </source>
</evidence>
<keyword evidence="3" id="KW-0472">Membrane</keyword>
<organism evidence="4 5">
    <name type="scientific">Aspergillus sydowii CBS 593.65</name>
    <dbReference type="NCBI Taxonomy" id="1036612"/>
    <lineage>
        <taxon>Eukaryota</taxon>
        <taxon>Fungi</taxon>
        <taxon>Dikarya</taxon>
        <taxon>Ascomycota</taxon>
        <taxon>Pezizomycotina</taxon>
        <taxon>Eurotiomycetes</taxon>
        <taxon>Eurotiomycetidae</taxon>
        <taxon>Eurotiales</taxon>
        <taxon>Aspergillaceae</taxon>
        <taxon>Aspergillus</taxon>
        <taxon>Aspergillus subgen. Nidulantes</taxon>
    </lineage>
</organism>
<feature type="coiled-coil region" evidence="1">
    <location>
        <begin position="513"/>
        <end position="547"/>
    </location>
</feature>
<dbReference type="STRING" id="1036612.A0A1L9TXX6"/>
<dbReference type="VEuPathDB" id="FungiDB:ASPSYDRAFT_84307"/>
<sequence>MTSIGEQIFLFGEPDDEPMTGLMEVLAYADLMLSGSLTFALVVLVCILGFYWETVYPMAVWGANKLTQVIGAVASKADWLLKELLSIRSYGDLKAMIVKAEAMLAMSIAQSLLGRVVSAIIDFYFPYNCPAKTIIRMGSTFIAYMAADVFILPSLSLCFTTIRDALSVVMFDTRDYYPDMLPEVAHVDIISGVALSFLLLLLVGASWFFTEADFRGPVSHKPSSASTATPTEGNKAQEPAQPAENSITTFPSTSTNTLSSSFSAAAAAPSTSSWPSNSSTLQILADMRSALRCCKAALAKEKATVKMAEKENKRLFDEKEVLRQALVQKDRQLRVARGELKNISILKDEKEQGLKDEVALLKGDLDFRTEQLSREERRVAELEARLEQPVSNQTLVNQVVMKEQSFEARICSSNGDSEREAYLMEQLELKTQAENRLRSEFESLRAGTQNEIEKIRVGYYQEAAEKLRETEQTLLDSQKNLQEQLQVVTEDAKAKASMVRGLEGKINYLEGVVVSEQSDNEDLQKDVKRLEKQVKVLEEENMHLQLLGADEAAQPAVSKPELTAEEDQPILALLGAPNPQDVGHELLRKSAESIAAQQRVEFERRIQEYEATIKGLRSEVSVGQTHVRMTTNDIERANKTIQDLKAELKASMEQGPSQQQATDHGQIAKLSRQLNASKGEAEANRQQAFDAIQQFNNAEAHIKKLHAHIEMLDAQIREAQMQAQMPPDDQKIRPLKSSNRGSIATELDQAKVKIVNQNITIGELQKRIARLEAGKAQ</sequence>
<keyword evidence="3" id="KW-1133">Transmembrane helix</keyword>
<evidence type="ECO:0000313" key="4">
    <source>
        <dbReference type="EMBL" id="OJJ64287.1"/>
    </source>
</evidence>
<feature type="compositionally biased region" description="Polar residues" evidence="2">
    <location>
        <begin position="221"/>
        <end position="234"/>
    </location>
</feature>
<evidence type="ECO:0000256" key="2">
    <source>
        <dbReference type="SAM" id="MobiDB-lite"/>
    </source>
</evidence>
<keyword evidence="5" id="KW-1185">Reference proteome</keyword>